<dbReference type="AlphaFoldDB" id="A0A6M5Y5W7"/>
<protein>
    <submittedName>
        <fullName evidence="2">Membrane or secreted protein</fullName>
    </submittedName>
</protein>
<sequence>MKAGWIVLLFAASVGLALRPVKTDLDGAWRATGASGSAVVLTIMDNYLMQTTYEPNRFIGTRGGVCQRTGDKLNLTVEFDSQDSSRVGQTESYQVTRQNGQLILQGPAGNRTFSRLDEPTSQMPLAGLWRITGRANDAGQLSPMQRGPRKTLKLLTGGRFQWVAINPQAKQFSGTGGGTYVLKDGQYAETIDFFSRDNSRVGRSLTFNAEVNGSEWHHTGQSSTGSPVNEIWSREQ</sequence>
<keyword evidence="3" id="KW-1185">Reference proteome</keyword>
<dbReference type="KEGG" id="stae:HNV11_07265"/>
<evidence type="ECO:0000313" key="2">
    <source>
        <dbReference type="EMBL" id="QJW89205.1"/>
    </source>
</evidence>
<reference evidence="2 3" key="1">
    <citation type="submission" date="2020-05" db="EMBL/GenBank/DDBJ databases">
        <title>Genome sequencing of Spirosoma sp. TS118.</title>
        <authorList>
            <person name="Lee J.-H."/>
            <person name="Jeong S."/>
            <person name="Zhao L."/>
            <person name="Jung J.-H."/>
            <person name="Kim M.-K."/>
            <person name="Lim S."/>
        </authorList>
    </citation>
    <scope>NUCLEOTIDE SEQUENCE [LARGE SCALE GENOMIC DNA]</scope>
    <source>
        <strain evidence="2 3">TS118</strain>
    </source>
</reference>
<gene>
    <name evidence="2" type="ORF">HNV11_07265</name>
</gene>
<organism evidence="2 3">
    <name type="scientific">Spirosoma taeanense</name>
    <dbReference type="NCBI Taxonomy" id="2735870"/>
    <lineage>
        <taxon>Bacteria</taxon>
        <taxon>Pseudomonadati</taxon>
        <taxon>Bacteroidota</taxon>
        <taxon>Cytophagia</taxon>
        <taxon>Cytophagales</taxon>
        <taxon>Cytophagaceae</taxon>
        <taxon>Spirosoma</taxon>
    </lineage>
</organism>
<accession>A0A6M5Y5W7</accession>
<dbReference type="Proteomes" id="UP000502756">
    <property type="component" value="Chromosome"/>
</dbReference>
<proteinExistence type="predicted"/>
<name>A0A6M5Y5W7_9BACT</name>
<dbReference type="EMBL" id="CP053435">
    <property type="protein sequence ID" value="QJW89205.1"/>
    <property type="molecule type" value="Genomic_DNA"/>
</dbReference>
<evidence type="ECO:0000313" key="3">
    <source>
        <dbReference type="Proteomes" id="UP000502756"/>
    </source>
</evidence>
<evidence type="ECO:0000256" key="1">
    <source>
        <dbReference type="SAM" id="MobiDB-lite"/>
    </source>
</evidence>
<dbReference type="Gene3D" id="2.40.128.490">
    <property type="entry name" value="Uncharacterised protein PF14869, DUF4488"/>
    <property type="match status" value="1"/>
</dbReference>
<dbReference type="RefSeq" id="WP_171739043.1">
    <property type="nucleotide sequence ID" value="NZ_CP053435.1"/>
</dbReference>
<feature type="region of interest" description="Disordered" evidence="1">
    <location>
        <begin position="215"/>
        <end position="236"/>
    </location>
</feature>